<dbReference type="PANTHER" id="PTHR43512">
    <property type="entry name" value="TRANSLATION FACTOR GUF1-RELATED"/>
    <property type="match status" value="1"/>
</dbReference>
<evidence type="ECO:0000256" key="13">
    <source>
        <dbReference type="SAM" id="MobiDB-lite"/>
    </source>
</evidence>
<dbReference type="InterPro" id="IPR035647">
    <property type="entry name" value="EFG_III/V"/>
</dbReference>
<dbReference type="SMART" id="SM00838">
    <property type="entry name" value="EFG_C"/>
    <property type="match status" value="1"/>
</dbReference>
<feature type="region of interest" description="Disordered" evidence="13">
    <location>
        <begin position="199"/>
        <end position="237"/>
    </location>
</feature>
<dbReference type="NCBIfam" id="TIGR00231">
    <property type="entry name" value="small_GTP"/>
    <property type="match status" value="1"/>
</dbReference>
<evidence type="ECO:0000256" key="12">
    <source>
        <dbReference type="HAMAP-Rule" id="MF_00071"/>
    </source>
</evidence>
<evidence type="ECO:0000256" key="4">
    <source>
        <dbReference type="ARBA" id="ARBA00022801"/>
    </source>
</evidence>
<comment type="function">
    <text evidence="9 12">Required for accurate and efficient protein synthesis under certain stress conditions. May act as a fidelity factor of the translation reaction, by catalyzing a one-codon backward translocation of tRNAs on improperly translocated ribosomes. Back-translocation proceeds from a post-translocation (POST) complex to a pre-translocation (PRE) complex, thus giving elongation factor G a second chance to translocate the tRNAs correctly. Binds to ribosomes in a GTP-dependent manner.</text>
</comment>
<dbReference type="EC" id="3.6.5.n1" evidence="11 12"/>
<evidence type="ECO:0000256" key="6">
    <source>
        <dbReference type="ARBA" id="ARBA00023134"/>
    </source>
</evidence>
<dbReference type="Pfam" id="PF00009">
    <property type="entry name" value="GTP_EFTU"/>
    <property type="match status" value="1"/>
</dbReference>
<keyword evidence="4 12" id="KW-0378">Hydrolase</keyword>
<evidence type="ECO:0000256" key="5">
    <source>
        <dbReference type="ARBA" id="ARBA00022917"/>
    </source>
</evidence>
<evidence type="ECO:0000256" key="10">
    <source>
        <dbReference type="ARBA" id="ARBA00061052"/>
    </source>
</evidence>
<dbReference type="AlphaFoldDB" id="A0A1F5HCC3"/>
<dbReference type="InterPro" id="IPR005225">
    <property type="entry name" value="Small_GTP-bd"/>
</dbReference>
<dbReference type="InterPro" id="IPR013842">
    <property type="entry name" value="LepA_CTD"/>
</dbReference>
<dbReference type="Pfam" id="PF06421">
    <property type="entry name" value="LepA_C"/>
    <property type="match status" value="1"/>
</dbReference>
<dbReference type="InterPro" id="IPR000795">
    <property type="entry name" value="T_Tr_GTP-bd_dom"/>
</dbReference>
<keyword evidence="7 12" id="KW-0472">Membrane</keyword>
<gene>
    <name evidence="12" type="primary">lepA</name>
    <name evidence="15" type="ORF">A2196_02810</name>
</gene>
<sequence length="638" mass="70513">MDQRCIRNFALIAHIDHGKSTLADRIMEICGAVSQNHQAQLLDNLELEREHGITIKLKAIRLNYTLDANSLGPQSSLDSTRTASFAYTLNLIDTPGHVDFSYEVSRSLASVEGAVLIVDATQGVQAQTIANFNLAKEADLMIIPVINKIDMPQAEIKKTQEELISLGFLEEEILKVSAKTGENVESVIKAIIDRIPAPNSWPEPGSRTVEKQAREPGSSSANTPGVKSGQHRENTPGVKKGTQALIFDSALDPYKGVVATVRLFDGEIKVGGQILFLATRTKAEVLQVGYLSPKPTYVEKLFCGEVGFLVTNLKDLSKVKVGDTISLSGTLNPKALPGYQEAKPVVFLSFYPTDPHQLLKLKDGLDKLKLNDSSLTYSSETSLTLGQGFRLGFLGLLHAQITQERLEREYDLDIIVTSPSVNFEVDGKIINKPSQFNPASKNVQEPYAKVVIYAPEKFYGQISNLIHERRGEILNFENIGKTLKIEVLMPLLDLLIGFYDQLKSATSGFASFDFEVTEYKDADLVKLDILVNHQPIEGLVQIVPRQKAETVGKSLVVKLKEAIPRQQIPVPIQAAIGGKIIARETVPSFRKDVTQKLYGGDVTRKMKLLEKQKKGKKRMRRFGQVDIPQEAFLAVLKL</sequence>
<dbReference type="Gene3D" id="3.30.70.2570">
    <property type="entry name" value="Elongation factor 4, C-terminal domain"/>
    <property type="match status" value="1"/>
</dbReference>
<dbReference type="InterPro" id="IPR038363">
    <property type="entry name" value="LepA_C_sf"/>
</dbReference>
<evidence type="ECO:0000256" key="3">
    <source>
        <dbReference type="ARBA" id="ARBA00022741"/>
    </source>
</evidence>
<keyword evidence="5 12" id="KW-0648">Protein biosynthesis</keyword>
<evidence type="ECO:0000256" key="8">
    <source>
        <dbReference type="ARBA" id="ARBA00050293"/>
    </source>
</evidence>
<comment type="catalytic activity">
    <reaction evidence="8 12">
        <text>GTP + H2O = GDP + phosphate + H(+)</text>
        <dbReference type="Rhea" id="RHEA:19669"/>
        <dbReference type="ChEBI" id="CHEBI:15377"/>
        <dbReference type="ChEBI" id="CHEBI:15378"/>
        <dbReference type="ChEBI" id="CHEBI:37565"/>
        <dbReference type="ChEBI" id="CHEBI:43474"/>
        <dbReference type="ChEBI" id="CHEBI:58189"/>
        <dbReference type="EC" id="3.6.5.n1"/>
    </reaction>
</comment>
<reference evidence="15 16" key="1">
    <citation type="journal article" date="2016" name="Nat. Commun.">
        <title>Thousands of microbial genomes shed light on interconnected biogeochemical processes in an aquifer system.</title>
        <authorList>
            <person name="Anantharaman K."/>
            <person name="Brown C.T."/>
            <person name="Hug L.A."/>
            <person name="Sharon I."/>
            <person name="Castelle C.J."/>
            <person name="Probst A.J."/>
            <person name="Thomas B.C."/>
            <person name="Singh A."/>
            <person name="Wilkins M.J."/>
            <person name="Karaoz U."/>
            <person name="Brodie E.L."/>
            <person name="Williams K.H."/>
            <person name="Hubbard S.S."/>
            <person name="Banfield J.F."/>
        </authorList>
    </citation>
    <scope>NUCLEOTIDE SEQUENCE [LARGE SCALE GENOMIC DNA]</scope>
</reference>
<dbReference type="SUPFAM" id="SSF54980">
    <property type="entry name" value="EF-G C-terminal domain-like"/>
    <property type="match status" value="2"/>
</dbReference>
<feature type="binding site" evidence="12">
    <location>
        <begin position="147"/>
        <end position="150"/>
    </location>
    <ligand>
        <name>GTP</name>
        <dbReference type="ChEBI" id="CHEBI:37565"/>
    </ligand>
</feature>
<keyword evidence="3 12" id="KW-0547">Nucleotide-binding</keyword>
<dbReference type="PRINTS" id="PR00315">
    <property type="entry name" value="ELONGATNFCT"/>
</dbReference>
<evidence type="ECO:0000313" key="15">
    <source>
        <dbReference type="EMBL" id="OGE01791.1"/>
    </source>
</evidence>
<dbReference type="Gene3D" id="3.40.50.300">
    <property type="entry name" value="P-loop containing nucleotide triphosphate hydrolases"/>
    <property type="match status" value="1"/>
</dbReference>
<dbReference type="InterPro" id="IPR004161">
    <property type="entry name" value="EFTu-like_2"/>
</dbReference>
<evidence type="ECO:0000313" key="16">
    <source>
        <dbReference type="Proteomes" id="UP000176751"/>
    </source>
</evidence>
<dbReference type="GO" id="GO:0005886">
    <property type="term" value="C:plasma membrane"/>
    <property type="evidence" value="ECO:0007669"/>
    <property type="project" value="UniProtKB-SubCell"/>
</dbReference>
<dbReference type="EMBL" id="MFCA01000025">
    <property type="protein sequence ID" value="OGE01791.1"/>
    <property type="molecule type" value="Genomic_DNA"/>
</dbReference>
<comment type="similarity">
    <text evidence="1 12">Belongs to the TRAFAC class translation factor GTPase superfamily. Classic translation factor GTPase family. LepA subfamily.</text>
</comment>
<dbReference type="GO" id="GO:0043022">
    <property type="term" value="F:ribosome binding"/>
    <property type="evidence" value="ECO:0007669"/>
    <property type="project" value="UniProtKB-UniRule"/>
</dbReference>
<comment type="caution">
    <text evidence="15">The sequence shown here is derived from an EMBL/GenBank/DDBJ whole genome shotgun (WGS) entry which is preliminary data.</text>
</comment>
<keyword evidence="6 12" id="KW-0342">GTP-binding</keyword>
<dbReference type="GO" id="GO:0045727">
    <property type="term" value="P:positive regulation of translation"/>
    <property type="evidence" value="ECO:0007669"/>
    <property type="project" value="UniProtKB-UniRule"/>
</dbReference>
<evidence type="ECO:0000256" key="11">
    <source>
        <dbReference type="ARBA" id="ARBA00066744"/>
    </source>
</evidence>
<dbReference type="GO" id="GO:0003924">
    <property type="term" value="F:GTPase activity"/>
    <property type="evidence" value="ECO:0007669"/>
    <property type="project" value="UniProtKB-UniRule"/>
</dbReference>
<protein>
    <recommendedName>
        <fullName evidence="11 12">Elongation factor 4</fullName>
        <shortName evidence="12">EF-4</shortName>
        <ecNumber evidence="11 12">3.6.5.n1</ecNumber>
    </recommendedName>
    <alternativeName>
        <fullName evidence="12">Ribosomal back-translocase LepA</fullName>
    </alternativeName>
</protein>
<dbReference type="Gene3D" id="2.40.30.10">
    <property type="entry name" value="Translation factors"/>
    <property type="match status" value="1"/>
</dbReference>
<dbReference type="Gene3D" id="3.30.70.870">
    <property type="entry name" value="Elongation Factor G (Translational Gtpase), domain 3"/>
    <property type="match status" value="1"/>
</dbReference>
<evidence type="ECO:0000259" key="14">
    <source>
        <dbReference type="PROSITE" id="PS51722"/>
    </source>
</evidence>
<organism evidence="15 16">
    <name type="scientific">Candidatus Curtissbacteria bacterium RIFOXYA1_FULL_41_14</name>
    <dbReference type="NCBI Taxonomy" id="1797737"/>
    <lineage>
        <taxon>Bacteria</taxon>
        <taxon>Candidatus Curtissiibacteriota</taxon>
    </lineage>
</organism>
<dbReference type="Pfam" id="PF03144">
    <property type="entry name" value="GTP_EFTU_D2"/>
    <property type="match status" value="1"/>
</dbReference>
<comment type="subcellular location">
    <subcellularLocation>
        <location evidence="12">Cell membrane</location>
        <topology evidence="12">Peripheral membrane protein</topology>
        <orientation evidence="12">Cytoplasmic side</orientation>
    </subcellularLocation>
</comment>
<keyword evidence="2 12" id="KW-1003">Cell membrane</keyword>
<dbReference type="InterPro" id="IPR027417">
    <property type="entry name" value="P-loop_NTPase"/>
</dbReference>
<feature type="binding site" evidence="12">
    <location>
        <begin position="16"/>
        <end position="21"/>
    </location>
    <ligand>
        <name>GTP</name>
        <dbReference type="ChEBI" id="CHEBI:37565"/>
    </ligand>
</feature>
<evidence type="ECO:0000256" key="2">
    <source>
        <dbReference type="ARBA" id="ARBA00022475"/>
    </source>
</evidence>
<name>A0A1F5HCC3_9BACT</name>
<accession>A0A1F5HCC3</accession>
<evidence type="ECO:0000256" key="7">
    <source>
        <dbReference type="ARBA" id="ARBA00023136"/>
    </source>
</evidence>
<dbReference type="InterPro" id="IPR000640">
    <property type="entry name" value="EFG_V-like"/>
</dbReference>
<dbReference type="Gene3D" id="3.30.70.240">
    <property type="match status" value="1"/>
</dbReference>
<dbReference type="InterPro" id="IPR009000">
    <property type="entry name" value="Transl_B-barrel_sf"/>
</dbReference>
<dbReference type="CDD" id="cd03699">
    <property type="entry name" value="EF4_II"/>
    <property type="match status" value="1"/>
</dbReference>
<dbReference type="PROSITE" id="PS51722">
    <property type="entry name" value="G_TR_2"/>
    <property type="match status" value="1"/>
</dbReference>
<dbReference type="InterPro" id="IPR006297">
    <property type="entry name" value="EF-4"/>
</dbReference>
<dbReference type="Proteomes" id="UP000176751">
    <property type="component" value="Unassembled WGS sequence"/>
</dbReference>
<feature type="domain" description="Tr-type G" evidence="14">
    <location>
        <begin position="4"/>
        <end position="199"/>
    </location>
</feature>
<dbReference type="HAMAP" id="MF_00071">
    <property type="entry name" value="LepA"/>
    <property type="match status" value="1"/>
</dbReference>
<dbReference type="GO" id="GO:0003746">
    <property type="term" value="F:translation elongation factor activity"/>
    <property type="evidence" value="ECO:0007669"/>
    <property type="project" value="UniProtKB-UniRule"/>
</dbReference>
<dbReference type="FunFam" id="3.30.70.870:FF:000004">
    <property type="entry name" value="Translation factor GUF1, mitochondrial"/>
    <property type="match status" value="1"/>
</dbReference>
<comment type="similarity">
    <text evidence="10">Belongs to the GTP-binding elongation factor family. LepA subfamily.</text>
</comment>
<evidence type="ECO:0000256" key="1">
    <source>
        <dbReference type="ARBA" id="ARBA00005454"/>
    </source>
</evidence>
<dbReference type="Pfam" id="PF00679">
    <property type="entry name" value="EFG_C"/>
    <property type="match status" value="1"/>
</dbReference>
<dbReference type="GO" id="GO:0005525">
    <property type="term" value="F:GTP binding"/>
    <property type="evidence" value="ECO:0007669"/>
    <property type="project" value="UniProtKB-UniRule"/>
</dbReference>
<evidence type="ECO:0000256" key="9">
    <source>
        <dbReference type="ARBA" id="ARBA00057626"/>
    </source>
</evidence>
<dbReference type="CDD" id="cd01890">
    <property type="entry name" value="LepA"/>
    <property type="match status" value="1"/>
</dbReference>
<proteinExistence type="inferred from homology"/>
<dbReference type="PANTHER" id="PTHR43512:SF4">
    <property type="entry name" value="TRANSLATION FACTOR GUF1 HOMOLOG, CHLOROPLASTIC"/>
    <property type="match status" value="1"/>
</dbReference>
<dbReference type="SUPFAM" id="SSF52540">
    <property type="entry name" value="P-loop containing nucleoside triphosphate hydrolases"/>
    <property type="match status" value="1"/>
</dbReference>
<dbReference type="STRING" id="1797737.A2196_02810"/>
<dbReference type="FunFam" id="3.30.70.2570:FF:000001">
    <property type="entry name" value="Translation factor GUF1, mitochondrial"/>
    <property type="match status" value="1"/>
</dbReference>
<dbReference type="SUPFAM" id="SSF50447">
    <property type="entry name" value="Translation proteins"/>
    <property type="match status" value="1"/>
</dbReference>